<dbReference type="PROSITE" id="PS51819">
    <property type="entry name" value="VOC"/>
    <property type="match status" value="1"/>
</dbReference>
<sequence>MDLKLEVLVLPVSDVDRAKAFYEAVGFRLDADHVTDETYRVVHMTPPGSPCSVLFGTGVTLAAPGSSRGLHLVVSDIFEARDELVGRGVEVGEIYHDTSDIFHRCTGEKWLGGPDPQRRNYRTYADFSDPDGNGWVLQEVPNP</sequence>
<feature type="domain" description="VOC" evidence="1">
    <location>
        <begin position="4"/>
        <end position="140"/>
    </location>
</feature>
<proteinExistence type="predicted"/>
<organism evidence="2">
    <name type="scientific">Streptomyces tendae</name>
    <dbReference type="NCBI Taxonomy" id="1932"/>
    <lineage>
        <taxon>Bacteria</taxon>
        <taxon>Bacillati</taxon>
        <taxon>Actinomycetota</taxon>
        <taxon>Actinomycetes</taxon>
        <taxon>Kitasatosporales</taxon>
        <taxon>Streptomycetaceae</taxon>
        <taxon>Streptomyces</taxon>
    </lineage>
</organism>
<dbReference type="EMBL" id="JAAIFS010000011">
    <property type="protein sequence ID" value="NEV91927.1"/>
    <property type="molecule type" value="Genomic_DNA"/>
</dbReference>
<name>A0A6B3QYC9_STRTE</name>
<dbReference type="InterPro" id="IPR037523">
    <property type="entry name" value="VOC_core"/>
</dbReference>
<dbReference type="Gene3D" id="3.10.180.10">
    <property type="entry name" value="2,3-Dihydroxybiphenyl 1,2-Dioxygenase, domain 1"/>
    <property type="match status" value="1"/>
</dbReference>
<gene>
    <name evidence="2" type="ORF">GUR47_35420</name>
</gene>
<dbReference type="RefSeq" id="WP_164460914.1">
    <property type="nucleotide sequence ID" value="NZ_JAAIFS010000011.1"/>
</dbReference>
<dbReference type="AlphaFoldDB" id="A0A6B3QYC9"/>
<dbReference type="Pfam" id="PF00903">
    <property type="entry name" value="Glyoxalase"/>
    <property type="match status" value="1"/>
</dbReference>
<comment type="caution">
    <text evidence="2">The sequence shown here is derived from an EMBL/GenBank/DDBJ whole genome shotgun (WGS) entry which is preliminary data.</text>
</comment>
<dbReference type="InterPro" id="IPR004360">
    <property type="entry name" value="Glyas_Fos-R_dOase_dom"/>
</dbReference>
<evidence type="ECO:0000259" key="1">
    <source>
        <dbReference type="PROSITE" id="PS51819"/>
    </source>
</evidence>
<dbReference type="SUPFAM" id="SSF54593">
    <property type="entry name" value="Glyoxalase/Bleomycin resistance protein/Dihydroxybiphenyl dioxygenase"/>
    <property type="match status" value="1"/>
</dbReference>
<protein>
    <submittedName>
        <fullName evidence="2">Glyoxalase</fullName>
    </submittedName>
</protein>
<evidence type="ECO:0000313" key="2">
    <source>
        <dbReference type="EMBL" id="NEV91927.1"/>
    </source>
</evidence>
<reference evidence="2" key="1">
    <citation type="journal article" date="2020" name="Microorganisms">
        <title>Isolation, Genomic and Metabolomic Characterization of Streptomyces tendae VITAKN with Quorum Sensing Inhibitory Activity from Southern India.</title>
        <authorList>
            <person name="Ishaque N.M."/>
            <person name="Burgsdorf I."/>
            <person name="Limlingan Malit J.J."/>
            <person name="Saha S."/>
            <person name="Teta R."/>
            <person name="Ewe D."/>
            <person name="Kannabiran K."/>
            <person name="Hrouzek P."/>
            <person name="Steindler L."/>
            <person name="Costantino V."/>
            <person name="Saurav K."/>
        </authorList>
    </citation>
    <scope>NUCLEOTIDE SEQUENCE</scope>
    <source>
        <strain evidence="2">VITAKN</strain>
    </source>
</reference>
<dbReference type="InterPro" id="IPR029068">
    <property type="entry name" value="Glyas_Bleomycin-R_OHBP_Dase"/>
</dbReference>
<accession>A0A6B3QYC9</accession>